<dbReference type="InterPro" id="IPR023485">
    <property type="entry name" value="Ptyr_pPase"/>
</dbReference>
<comment type="similarity">
    <text evidence="1">Belongs to the low molecular weight phosphotyrosine protein phosphatase family.</text>
</comment>
<evidence type="ECO:0000259" key="5">
    <source>
        <dbReference type="SMART" id="SM00226"/>
    </source>
</evidence>
<evidence type="ECO:0000313" key="7">
    <source>
        <dbReference type="Proteomes" id="UP000831068"/>
    </source>
</evidence>
<proteinExistence type="inferred from homology"/>
<dbReference type="PANTHER" id="PTHR11717:SF7">
    <property type="entry name" value="LOW MOLECULAR WEIGHT PHOSPHOTYROSINE PROTEIN PHOSPHATASE"/>
    <property type="match status" value="1"/>
</dbReference>
<dbReference type="RefSeq" id="WP_243575648.1">
    <property type="nucleotide sequence ID" value="NZ_CP094529.1"/>
</dbReference>
<sequence length="157" mass="17739">MKILMVCLGNICRSPLAEGILKSKLPDTFEVDSAGTIDMHQGSQPDKRSVEIALKNGLDISEQCSRPILLSDLDYYDKIYCMDKNNLRDVLSLAKNEQQKSKVSLLMQDLGLENYSIEVPDPYWSGAEGFEKVFRQIYDACEIISKKLIKSFAESHN</sequence>
<keyword evidence="7" id="KW-1185">Reference proteome</keyword>
<evidence type="ECO:0000256" key="4">
    <source>
        <dbReference type="ARBA" id="ARBA00022912"/>
    </source>
</evidence>
<organism evidence="6 7">
    <name type="scientific">Chryseobacterium oryzae</name>
    <dbReference type="NCBI Taxonomy" id="2929799"/>
    <lineage>
        <taxon>Bacteria</taxon>
        <taxon>Pseudomonadati</taxon>
        <taxon>Bacteroidota</taxon>
        <taxon>Flavobacteriia</taxon>
        <taxon>Flavobacteriales</taxon>
        <taxon>Weeksellaceae</taxon>
        <taxon>Chryseobacterium group</taxon>
        <taxon>Chryseobacterium</taxon>
    </lineage>
</organism>
<dbReference type="EC" id="3.1.3.48" evidence="2"/>
<dbReference type="InterPro" id="IPR017867">
    <property type="entry name" value="Tyr_phospatase_low_mol_wt"/>
</dbReference>
<evidence type="ECO:0000256" key="1">
    <source>
        <dbReference type="ARBA" id="ARBA00011063"/>
    </source>
</evidence>
<dbReference type="PRINTS" id="PR00719">
    <property type="entry name" value="LMWPTPASE"/>
</dbReference>
<accession>A0ABY4BDD4</accession>
<reference evidence="6 7" key="1">
    <citation type="submission" date="2022-03" db="EMBL/GenBank/DDBJ databases">
        <title>Chryseobacterium sp. isolated from the Andong Sikhe.</title>
        <authorList>
            <person name="Won M."/>
            <person name="Kim S.-J."/>
            <person name="Kwon S.-W."/>
        </authorList>
    </citation>
    <scope>NUCLEOTIDE SEQUENCE [LARGE SCALE GENOMIC DNA]</scope>
    <source>
        <strain evidence="6 7">ADR-1</strain>
    </source>
</reference>
<dbReference type="CDD" id="cd16343">
    <property type="entry name" value="LMWPTP"/>
    <property type="match status" value="1"/>
</dbReference>
<keyword evidence="4" id="KW-0904">Protein phosphatase</keyword>
<dbReference type="PANTHER" id="PTHR11717">
    <property type="entry name" value="LOW MOLECULAR WEIGHT PROTEIN TYROSINE PHOSPHATASE"/>
    <property type="match status" value="1"/>
</dbReference>
<dbReference type="EMBL" id="CP094529">
    <property type="protein sequence ID" value="UOE37146.1"/>
    <property type="molecule type" value="Genomic_DNA"/>
</dbReference>
<dbReference type="Proteomes" id="UP000831068">
    <property type="component" value="Chromosome"/>
</dbReference>
<dbReference type="InterPro" id="IPR050438">
    <property type="entry name" value="LMW_PTPase"/>
</dbReference>
<evidence type="ECO:0000256" key="2">
    <source>
        <dbReference type="ARBA" id="ARBA00013064"/>
    </source>
</evidence>
<dbReference type="InterPro" id="IPR036196">
    <property type="entry name" value="Ptyr_pPase_sf"/>
</dbReference>
<feature type="domain" description="Phosphotyrosine protein phosphatase I" evidence="5">
    <location>
        <begin position="1"/>
        <end position="147"/>
    </location>
</feature>
<dbReference type="SMART" id="SM00226">
    <property type="entry name" value="LMWPc"/>
    <property type="match status" value="1"/>
</dbReference>
<evidence type="ECO:0000313" key="6">
    <source>
        <dbReference type="EMBL" id="UOE37146.1"/>
    </source>
</evidence>
<keyword evidence="3" id="KW-0378">Hydrolase</keyword>
<dbReference type="Pfam" id="PF01451">
    <property type="entry name" value="LMWPc"/>
    <property type="match status" value="1"/>
</dbReference>
<dbReference type="Gene3D" id="3.40.50.2300">
    <property type="match status" value="1"/>
</dbReference>
<dbReference type="SUPFAM" id="SSF52788">
    <property type="entry name" value="Phosphotyrosine protein phosphatases I"/>
    <property type="match status" value="1"/>
</dbReference>
<name>A0ABY4BDD4_9FLAO</name>
<evidence type="ECO:0000256" key="3">
    <source>
        <dbReference type="ARBA" id="ARBA00022801"/>
    </source>
</evidence>
<protein>
    <recommendedName>
        <fullName evidence="2">protein-tyrosine-phosphatase</fullName>
        <ecNumber evidence="2">3.1.3.48</ecNumber>
    </recommendedName>
</protein>
<gene>
    <name evidence="6" type="ORF">MTP08_08680</name>
</gene>